<evidence type="ECO:0000256" key="1">
    <source>
        <dbReference type="SAM" id="MobiDB-lite"/>
    </source>
</evidence>
<protein>
    <submittedName>
        <fullName evidence="2">Uncharacterized protein</fullName>
    </submittedName>
</protein>
<gene>
    <name evidence="2" type="ORF">LCGC14_2669270</name>
</gene>
<dbReference type="EMBL" id="LAZR01046756">
    <property type="protein sequence ID" value="KKK95790.1"/>
    <property type="molecule type" value="Genomic_DNA"/>
</dbReference>
<accession>A0A0F9ABZ6</accession>
<feature type="region of interest" description="Disordered" evidence="1">
    <location>
        <begin position="1"/>
        <end position="33"/>
    </location>
</feature>
<comment type="caution">
    <text evidence="2">The sequence shown here is derived from an EMBL/GenBank/DDBJ whole genome shotgun (WGS) entry which is preliminary data.</text>
</comment>
<evidence type="ECO:0000313" key="2">
    <source>
        <dbReference type="EMBL" id="KKK95790.1"/>
    </source>
</evidence>
<dbReference type="AlphaFoldDB" id="A0A0F9ABZ6"/>
<sequence>MPSSTSKQSRFMRMSATKAGRKRLQARGVKPAPIKTAKEFVEADKSK</sequence>
<reference evidence="2" key="1">
    <citation type="journal article" date="2015" name="Nature">
        <title>Complex archaea that bridge the gap between prokaryotes and eukaryotes.</title>
        <authorList>
            <person name="Spang A."/>
            <person name="Saw J.H."/>
            <person name="Jorgensen S.L."/>
            <person name="Zaremba-Niedzwiedzka K."/>
            <person name="Martijn J."/>
            <person name="Lind A.E."/>
            <person name="van Eijk R."/>
            <person name="Schleper C."/>
            <person name="Guy L."/>
            <person name="Ettema T.J."/>
        </authorList>
    </citation>
    <scope>NUCLEOTIDE SEQUENCE</scope>
</reference>
<proteinExistence type="predicted"/>
<name>A0A0F9ABZ6_9ZZZZ</name>
<organism evidence="2">
    <name type="scientific">marine sediment metagenome</name>
    <dbReference type="NCBI Taxonomy" id="412755"/>
    <lineage>
        <taxon>unclassified sequences</taxon>
        <taxon>metagenomes</taxon>
        <taxon>ecological metagenomes</taxon>
    </lineage>
</organism>